<dbReference type="GO" id="GO:0005975">
    <property type="term" value="P:carbohydrate metabolic process"/>
    <property type="evidence" value="ECO:0007669"/>
    <property type="project" value="InterPro"/>
</dbReference>
<feature type="signal peptide" evidence="2">
    <location>
        <begin position="1"/>
        <end position="25"/>
    </location>
</feature>
<dbReference type="PANTHER" id="PTHR30105">
    <property type="entry name" value="UNCHARACTERIZED YIBQ-RELATED"/>
    <property type="match status" value="1"/>
</dbReference>
<feature type="chain" id="PRO_5016993664" description="Divergent polysaccharide deacetylase family protein" evidence="2">
    <location>
        <begin position="26"/>
        <end position="280"/>
    </location>
</feature>
<dbReference type="InterPro" id="IPR011330">
    <property type="entry name" value="Glyco_hydro/deAcase_b/a-brl"/>
</dbReference>
<dbReference type="Gene3D" id="3.20.20.370">
    <property type="entry name" value="Glycoside hydrolase/deacetylase"/>
    <property type="match status" value="1"/>
</dbReference>
<gene>
    <name evidence="3" type="ORF">DIZ78_15440</name>
</gene>
<proteinExistence type="predicted"/>
<evidence type="ECO:0008006" key="5">
    <source>
        <dbReference type="Google" id="ProtNLM"/>
    </source>
</evidence>
<accession>A0A370DEP7</accession>
<evidence type="ECO:0000313" key="3">
    <source>
        <dbReference type="EMBL" id="RDH83382.1"/>
    </source>
</evidence>
<name>A0A370DEP7_9GAMM</name>
<keyword evidence="2" id="KW-0732">Signal</keyword>
<dbReference type="SUPFAM" id="SSF88713">
    <property type="entry name" value="Glycoside hydrolase/deacetylase"/>
    <property type="match status" value="1"/>
</dbReference>
<feature type="region of interest" description="Disordered" evidence="1">
    <location>
        <begin position="255"/>
        <end position="280"/>
    </location>
</feature>
<reference evidence="3 4" key="1">
    <citation type="journal article" date="2018" name="ISME J.">
        <title>Endosymbiont genomes yield clues of tubeworm success.</title>
        <authorList>
            <person name="Li Y."/>
            <person name="Liles M.R."/>
            <person name="Halanych K.M."/>
        </authorList>
    </citation>
    <scope>NUCLEOTIDE SEQUENCE [LARGE SCALE GENOMIC DNA]</scope>
    <source>
        <strain evidence="3">A1462</strain>
    </source>
</reference>
<dbReference type="AlphaFoldDB" id="A0A370DEP7"/>
<dbReference type="Proteomes" id="UP000254771">
    <property type="component" value="Unassembled WGS sequence"/>
</dbReference>
<dbReference type="Pfam" id="PF04748">
    <property type="entry name" value="Polysacc_deac_2"/>
    <property type="match status" value="1"/>
</dbReference>
<dbReference type="InterPro" id="IPR006837">
    <property type="entry name" value="Divergent_DAC"/>
</dbReference>
<dbReference type="EMBL" id="QFXE01000020">
    <property type="protein sequence ID" value="RDH83382.1"/>
    <property type="molecule type" value="Genomic_DNA"/>
</dbReference>
<organism evidence="3 4">
    <name type="scientific">endosymbiont of Escarpia spicata</name>
    <dbReference type="NCBI Taxonomy" id="2200908"/>
    <lineage>
        <taxon>Bacteria</taxon>
        <taxon>Pseudomonadati</taxon>
        <taxon>Pseudomonadota</taxon>
        <taxon>Gammaproteobacteria</taxon>
        <taxon>sulfur-oxidizing symbionts</taxon>
    </lineage>
</organism>
<comment type="caution">
    <text evidence="3">The sequence shown here is derived from an EMBL/GenBank/DDBJ whole genome shotgun (WGS) entry which is preliminary data.</text>
</comment>
<dbReference type="CDD" id="cd10936">
    <property type="entry name" value="CE4_DAC2"/>
    <property type="match status" value="1"/>
</dbReference>
<dbReference type="PANTHER" id="PTHR30105:SF2">
    <property type="entry name" value="DIVERGENT POLYSACCHARIDE DEACETYLASE SUPERFAMILY"/>
    <property type="match status" value="1"/>
</dbReference>
<sequence length="280" mass="30555">MSGLRQTCSLLLLGVAAILVPGAQADDAEGIGRSPAYIALIIDDMGNRREAGEAALALPGAITYSFLPHTPFAKVQAGIAHATEREVMLHLPMESNENYPLGAGGLTMDMERDAFVLTLAEDIASIPYVAGINNHMGSRMTSDAETMRWLMAALRDSELFFIDSRTTDQTQAEAVARENLVAVTRRNVFLDNERDPQAIRMQFQNLIRLAKRDGSAVGIGHPHPETLEILAEMLPLLEREGVQLVPASHLTNQERRLWHASSSPSPKAVKNSKPPPSPIY</sequence>
<evidence type="ECO:0000313" key="4">
    <source>
        <dbReference type="Proteomes" id="UP000254771"/>
    </source>
</evidence>
<protein>
    <recommendedName>
        <fullName evidence="5">Divergent polysaccharide deacetylase family protein</fullName>
    </recommendedName>
</protein>
<evidence type="ECO:0000256" key="1">
    <source>
        <dbReference type="SAM" id="MobiDB-lite"/>
    </source>
</evidence>
<keyword evidence="4" id="KW-1185">Reference proteome</keyword>
<evidence type="ECO:0000256" key="2">
    <source>
        <dbReference type="SAM" id="SignalP"/>
    </source>
</evidence>